<gene>
    <name evidence="2" type="ORF">NZD86_21395</name>
</gene>
<protein>
    <submittedName>
        <fullName evidence="2">Sensor domain-containing diguanylate cyclase</fullName>
    </submittedName>
</protein>
<dbReference type="InterPro" id="IPR029787">
    <property type="entry name" value="Nucleotide_cyclase"/>
</dbReference>
<dbReference type="CDD" id="cd01949">
    <property type="entry name" value="GGDEF"/>
    <property type="match status" value="1"/>
</dbReference>
<evidence type="ECO:0000259" key="1">
    <source>
        <dbReference type="PROSITE" id="PS50887"/>
    </source>
</evidence>
<dbReference type="InterPro" id="IPR052155">
    <property type="entry name" value="Biofilm_reg_signaling"/>
</dbReference>
<dbReference type="SUPFAM" id="SSF55073">
    <property type="entry name" value="Nucleotide cyclase"/>
    <property type="match status" value="1"/>
</dbReference>
<dbReference type="InterPro" id="IPR043128">
    <property type="entry name" value="Rev_trsase/Diguanyl_cyclase"/>
</dbReference>
<evidence type="ECO:0000313" key="3">
    <source>
        <dbReference type="Proteomes" id="UP001164803"/>
    </source>
</evidence>
<dbReference type="Gene3D" id="3.30.450.20">
    <property type="entry name" value="PAS domain"/>
    <property type="match status" value="1"/>
</dbReference>
<dbReference type="PROSITE" id="PS50887">
    <property type="entry name" value="GGDEF"/>
    <property type="match status" value="1"/>
</dbReference>
<dbReference type="PANTHER" id="PTHR44757">
    <property type="entry name" value="DIGUANYLATE CYCLASE DGCP"/>
    <property type="match status" value="1"/>
</dbReference>
<dbReference type="Proteomes" id="UP001164803">
    <property type="component" value="Chromosome"/>
</dbReference>
<dbReference type="NCBIfam" id="TIGR00229">
    <property type="entry name" value="sensory_box"/>
    <property type="match status" value="1"/>
</dbReference>
<feature type="domain" description="GGDEF" evidence="1">
    <location>
        <begin position="290"/>
        <end position="421"/>
    </location>
</feature>
<dbReference type="Pfam" id="PF00990">
    <property type="entry name" value="GGDEF"/>
    <property type="match status" value="1"/>
</dbReference>
<dbReference type="Pfam" id="PF13426">
    <property type="entry name" value="PAS_9"/>
    <property type="match status" value="1"/>
</dbReference>
<name>A0ABY6Z1C8_9BACL</name>
<dbReference type="InterPro" id="IPR000014">
    <property type="entry name" value="PAS"/>
</dbReference>
<evidence type="ECO:0000313" key="2">
    <source>
        <dbReference type="EMBL" id="WAH36698.1"/>
    </source>
</evidence>
<sequence>MSILERAVIQTVDSTTDAVILLRREAKDWIVAHINTSATEREPRLAKAHGRNWRSVLGLAELSSQREVVHQAVRKAESTGLSVHIGLPYGTHTITLKIVPIQAETGAYTHLVCTYPSQWSIQAAMREDTTVESLLQGSERAYQRLVESCPIPIIVHRNFRITYANPIAAKRLGVATLRGANIMDFFTPSSHNVIGTRIERLSKGDSLPTVEATLVSRTGEPIDVEITSISMMYDGAPAVLSLVQDITEKKKNIRTLEHLAYYDPLTELPNRRLLRERTITALSESMESQQMVVIFFMDLDGFKSINDSYGHEAGDDALHEMALRLRTCIDPSRDILGRLAGDEFSITRQRTNIEDAEELAKSLLASFQDPIRVGSTDVRVKLSIGLSLFPKDGTSYDALLRAADTAMYVAKQGGGQAYAWH</sequence>
<dbReference type="NCBIfam" id="TIGR00254">
    <property type="entry name" value="GGDEF"/>
    <property type="match status" value="1"/>
</dbReference>
<reference evidence="2" key="1">
    <citation type="submission" date="2022-08" db="EMBL/GenBank/DDBJ databases">
        <title>Alicyclobacillus dauci DSM2870, complete genome.</title>
        <authorList>
            <person name="Wang Q."/>
            <person name="Cai R."/>
            <person name="Wang Z."/>
        </authorList>
    </citation>
    <scope>NUCLEOTIDE SEQUENCE</scope>
    <source>
        <strain evidence="2">DSM 28700</strain>
    </source>
</reference>
<organism evidence="2 3">
    <name type="scientific">Alicyclobacillus dauci</name>
    <dbReference type="NCBI Taxonomy" id="1475485"/>
    <lineage>
        <taxon>Bacteria</taxon>
        <taxon>Bacillati</taxon>
        <taxon>Bacillota</taxon>
        <taxon>Bacilli</taxon>
        <taxon>Bacillales</taxon>
        <taxon>Alicyclobacillaceae</taxon>
        <taxon>Alicyclobacillus</taxon>
    </lineage>
</organism>
<dbReference type="SMART" id="SM00091">
    <property type="entry name" value="PAS"/>
    <property type="match status" value="1"/>
</dbReference>
<dbReference type="SMART" id="SM00267">
    <property type="entry name" value="GGDEF"/>
    <property type="match status" value="1"/>
</dbReference>
<keyword evidence="3" id="KW-1185">Reference proteome</keyword>
<dbReference type="CDD" id="cd00130">
    <property type="entry name" value="PAS"/>
    <property type="match status" value="1"/>
</dbReference>
<dbReference type="InterPro" id="IPR000160">
    <property type="entry name" value="GGDEF_dom"/>
</dbReference>
<dbReference type="InterPro" id="IPR035965">
    <property type="entry name" value="PAS-like_dom_sf"/>
</dbReference>
<dbReference type="PANTHER" id="PTHR44757:SF2">
    <property type="entry name" value="BIOFILM ARCHITECTURE MAINTENANCE PROTEIN MBAA"/>
    <property type="match status" value="1"/>
</dbReference>
<dbReference type="Gene3D" id="3.30.70.270">
    <property type="match status" value="1"/>
</dbReference>
<dbReference type="SUPFAM" id="SSF55785">
    <property type="entry name" value="PYP-like sensor domain (PAS domain)"/>
    <property type="match status" value="1"/>
</dbReference>
<accession>A0ABY6Z1C8</accession>
<dbReference type="EMBL" id="CP104064">
    <property type="protein sequence ID" value="WAH36698.1"/>
    <property type="molecule type" value="Genomic_DNA"/>
</dbReference>
<dbReference type="RefSeq" id="WP_268044069.1">
    <property type="nucleotide sequence ID" value="NZ_CP104064.1"/>
</dbReference>
<proteinExistence type="predicted"/>